<feature type="compositionally biased region" description="Basic and acidic residues" evidence="1">
    <location>
        <begin position="1"/>
        <end position="16"/>
    </location>
</feature>
<dbReference type="EMBL" id="GGEC01093176">
    <property type="protein sequence ID" value="MBX73660.1"/>
    <property type="molecule type" value="Transcribed_RNA"/>
</dbReference>
<proteinExistence type="predicted"/>
<sequence>MESRGKRLCKGKEKKGSMPFSHLPSLLPSILSAKHSNCT</sequence>
<evidence type="ECO:0000256" key="1">
    <source>
        <dbReference type="SAM" id="MobiDB-lite"/>
    </source>
</evidence>
<dbReference type="AlphaFoldDB" id="A0A2P2R3A2"/>
<protein>
    <submittedName>
        <fullName evidence="2">Uncharacterized protein</fullName>
    </submittedName>
</protein>
<feature type="region of interest" description="Disordered" evidence="1">
    <location>
        <begin position="1"/>
        <end position="24"/>
    </location>
</feature>
<evidence type="ECO:0000313" key="2">
    <source>
        <dbReference type="EMBL" id="MBX73660.1"/>
    </source>
</evidence>
<organism evidence="2">
    <name type="scientific">Rhizophora mucronata</name>
    <name type="common">Asiatic mangrove</name>
    <dbReference type="NCBI Taxonomy" id="61149"/>
    <lineage>
        <taxon>Eukaryota</taxon>
        <taxon>Viridiplantae</taxon>
        <taxon>Streptophyta</taxon>
        <taxon>Embryophyta</taxon>
        <taxon>Tracheophyta</taxon>
        <taxon>Spermatophyta</taxon>
        <taxon>Magnoliopsida</taxon>
        <taxon>eudicotyledons</taxon>
        <taxon>Gunneridae</taxon>
        <taxon>Pentapetalae</taxon>
        <taxon>rosids</taxon>
        <taxon>fabids</taxon>
        <taxon>Malpighiales</taxon>
        <taxon>Rhizophoraceae</taxon>
        <taxon>Rhizophora</taxon>
    </lineage>
</organism>
<reference evidence="2" key="1">
    <citation type="submission" date="2018-02" db="EMBL/GenBank/DDBJ databases">
        <title>Rhizophora mucronata_Transcriptome.</title>
        <authorList>
            <person name="Meera S.P."/>
            <person name="Sreeshan A."/>
            <person name="Augustine A."/>
        </authorList>
    </citation>
    <scope>NUCLEOTIDE SEQUENCE</scope>
    <source>
        <tissue evidence="2">Leaf</tissue>
    </source>
</reference>
<name>A0A2P2R3A2_RHIMU</name>
<accession>A0A2P2R3A2</accession>